<dbReference type="EMBL" id="CAVMJV010000030">
    <property type="protein sequence ID" value="CAK5076577.1"/>
    <property type="molecule type" value="Genomic_DNA"/>
</dbReference>
<organism evidence="1 2">
    <name type="scientific">Meloidogyne enterolobii</name>
    <name type="common">Root-knot nematode worm</name>
    <name type="synonym">Meloidogyne mayaguensis</name>
    <dbReference type="NCBI Taxonomy" id="390850"/>
    <lineage>
        <taxon>Eukaryota</taxon>
        <taxon>Metazoa</taxon>
        <taxon>Ecdysozoa</taxon>
        <taxon>Nematoda</taxon>
        <taxon>Chromadorea</taxon>
        <taxon>Rhabditida</taxon>
        <taxon>Tylenchina</taxon>
        <taxon>Tylenchomorpha</taxon>
        <taxon>Tylenchoidea</taxon>
        <taxon>Meloidogynidae</taxon>
        <taxon>Meloidogyninae</taxon>
        <taxon>Meloidogyne</taxon>
    </lineage>
</organism>
<sequence>MLEHCIIEKTKFRIKLKEKQKGGSTTPFWIREKTCNRTVGLLPFTNSNLYLLIFDGECYNKGKSFSSSIPLFNSNIRGKENLKKNKFFYFLKFLPVIYL</sequence>
<gene>
    <name evidence="1" type="ORF">MENTE1834_LOCUS23444</name>
</gene>
<dbReference type="Proteomes" id="UP001497535">
    <property type="component" value="Unassembled WGS sequence"/>
</dbReference>
<name>A0ACB0ZC20_MELEN</name>
<protein>
    <submittedName>
        <fullName evidence="1">Uncharacterized protein</fullName>
    </submittedName>
</protein>
<keyword evidence="2" id="KW-1185">Reference proteome</keyword>
<proteinExistence type="predicted"/>
<comment type="caution">
    <text evidence="1">The sequence shown here is derived from an EMBL/GenBank/DDBJ whole genome shotgun (WGS) entry which is preliminary data.</text>
</comment>
<reference evidence="1" key="1">
    <citation type="submission" date="2023-11" db="EMBL/GenBank/DDBJ databases">
        <authorList>
            <person name="Poullet M."/>
        </authorList>
    </citation>
    <scope>NUCLEOTIDE SEQUENCE</scope>
    <source>
        <strain evidence="1">E1834</strain>
    </source>
</reference>
<evidence type="ECO:0000313" key="1">
    <source>
        <dbReference type="EMBL" id="CAK5076577.1"/>
    </source>
</evidence>
<evidence type="ECO:0000313" key="2">
    <source>
        <dbReference type="Proteomes" id="UP001497535"/>
    </source>
</evidence>
<accession>A0ACB0ZC20</accession>